<name>A0A1E3AI73_9FIRM</name>
<evidence type="ECO:0000256" key="12">
    <source>
        <dbReference type="RuleBase" id="RU364091"/>
    </source>
</evidence>
<comment type="function">
    <text evidence="12">Required for formation of the rod structure in the basal body of the flagellar apparatus. Together with FliI and FliH, may constitute the export apparatus of flagellin.</text>
</comment>
<dbReference type="RefSeq" id="WP_009250550.1">
    <property type="nucleotide sequence ID" value="NZ_CABMHK010000138.1"/>
</dbReference>
<feature type="transmembrane region" description="Helical" evidence="12">
    <location>
        <begin position="182"/>
        <end position="209"/>
    </location>
</feature>
<evidence type="ECO:0000256" key="6">
    <source>
        <dbReference type="ARBA" id="ARBA00022692"/>
    </source>
</evidence>
<keyword evidence="6 12" id="KW-0812">Transmembrane</keyword>
<feature type="transmembrane region" description="Helical" evidence="12">
    <location>
        <begin position="24"/>
        <end position="47"/>
    </location>
</feature>
<feature type="transmembrane region" description="Helical" evidence="12">
    <location>
        <begin position="135"/>
        <end position="162"/>
    </location>
</feature>
<reference evidence="13 14" key="1">
    <citation type="submission" date="2016-07" db="EMBL/GenBank/DDBJ databases">
        <title>Characterization of isolates of Eisenbergiella tayi derived from blood cultures, using whole genome sequencing.</title>
        <authorList>
            <person name="Burdz T."/>
            <person name="Wiebe D."/>
            <person name="Huynh C."/>
            <person name="Bernard K."/>
        </authorList>
    </citation>
    <scope>NUCLEOTIDE SEQUENCE [LARGE SCALE GENOMIC DNA]</scope>
    <source>
        <strain evidence="13 14">NML 120489</strain>
    </source>
</reference>
<dbReference type="InterPro" id="IPR006135">
    <property type="entry name" value="T3SS_substrate_exporter"/>
</dbReference>
<dbReference type="PRINTS" id="PR00950">
    <property type="entry name" value="TYPE3IMSPROT"/>
</dbReference>
<dbReference type="GeneID" id="93301497"/>
<dbReference type="PATRIC" id="fig|1432052.3.peg.6237"/>
<dbReference type="Gene3D" id="6.10.250.2080">
    <property type="match status" value="1"/>
</dbReference>
<comment type="caution">
    <text evidence="13">The sequence shown here is derived from an EMBL/GenBank/DDBJ whole genome shotgun (WGS) entry which is preliminary data.</text>
</comment>
<keyword evidence="13" id="KW-0969">Cilium</keyword>
<evidence type="ECO:0000313" key="14">
    <source>
        <dbReference type="Proteomes" id="UP000095003"/>
    </source>
</evidence>
<dbReference type="PANTHER" id="PTHR30531:SF12">
    <property type="entry name" value="FLAGELLAR BIOSYNTHETIC PROTEIN FLHB"/>
    <property type="match status" value="1"/>
</dbReference>
<keyword evidence="13" id="KW-0966">Cell projection</keyword>
<sequence length="356" mass="40691">MAADSKTEKATPKRRRDERKKGNVFMSNDVIVVLGLVGIFCMLRLYFPILIDTVRDYMVRTFEEVAVQTEFTQDSLKSFSYNFFITGMKAGFPLLIVSAVLPILAVGIQTKFLFTTKHISPKFNRLNPLQGIKKLFSLRSVIELLKSILKTIVLVIILYNILKSDFLQITKTMDMDLAISSGFMLNMVFQMIMKVILVFTVIAGFDFMYQKWEYEKGIKMTKQEIKEEYKETEGNPEIKGKIKSLQRQAAQKRMMQAVPTADVIVRNPTHFAVALKYDMEKDTAPIVVAKGQDELAFRIIAVGEENGVAIVENRPLARALYAECKLDRQIPAQYYGAVAEILIYVFRANQKWSSNR</sequence>
<dbReference type="PANTHER" id="PTHR30531">
    <property type="entry name" value="FLAGELLAR BIOSYNTHETIC PROTEIN FLHB"/>
    <property type="match status" value="1"/>
</dbReference>
<dbReference type="NCBIfam" id="TIGR00328">
    <property type="entry name" value="flhB"/>
    <property type="match status" value="1"/>
</dbReference>
<keyword evidence="7 12" id="KW-1005">Bacterial flagellum biogenesis</keyword>
<keyword evidence="13" id="KW-0282">Flagellum</keyword>
<evidence type="ECO:0000256" key="3">
    <source>
        <dbReference type="ARBA" id="ARBA00021622"/>
    </source>
</evidence>
<dbReference type="GO" id="GO:0044780">
    <property type="term" value="P:bacterial-type flagellum assembly"/>
    <property type="evidence" value="ECO:0007669"/>
    <property type="project" value="InterPro"/>
</dbReference>
<evidence type="ECO:0000256" key="10">
    <source>
        <dbReference type="ARBA" id="ARBA00023136"/>
    </source>
</evidence>
<feature type="transmembrane region" description="Helical" evidence="12">
    <location>
        <begin position="90"/>
        <end position="114"/>
    </location>
</feature>
<evidence type="ECO:0000256" key="1">
    <source>
        <dbReference type="ARBA" id="ARBA00004651"/>
    </source>
</evidence>
<evidence type="ECO:0000256" key="4">
    <source>
        <dbReference type="ARBA" id="ARBA00022448"/>
    </source>
</evidence>
<dbReference type="Gene3D" id="3.40.1690.10">
    <property type="entry name" value="secretion proteins EscU"/>
    <property type="match status" value="1"/>
</dbReference>
<comment type="similarity">
    <text evidence="2 12">Belongs to the type III secretion exporter family.</text>
</comment>
<keyword evidence="11 12" id="KW-1006">Bacterial flagellum protein export</keyword>
<dbReference type="GO" id="GO:0009306">
    <property type="term" value="P:protein secretion"/>
    <property type="evidence" value="ECO:0007669"/>
    <property type="project" value="InterPro"/>
</dbReference>
<accession>A0A1E3AI73</accession>
<dbReference type="GO" id="GO:0005886">
    <property type="term" value="C:plasma membrane"/>
    <property type="evidence" value="ECO:0007669"/>
    <property type="project" value="UniProtKB-SubCell"/>
</dbReference>
<evidence type="ECO:0000256" key="8">
    <source>
        <dbReference type="ARBA" id="ARBA00022927"/>
    </source>
</evidence>
<keyword evidence="10 12" id="KW-0472">Membrane</keyword>
<comment type="subcellular location">
    <subcellularLocation>
        <location evidence="1">Cell membrane</location>
        <topology evidence="1">Multi-pass membrane protein</topology>
    </subcellularLocation>
</comment>
<dbReference type="Proteomes" id="UP000095003">
    <property type="component" value="Unassembled WGS sequence"/>
</dbReference>
<proteinExistence type="inferred from homology"/>
<evidence type="ECO:0000256" key="11">
    <source>
        <dbReference type="ARBA" id="ARBA00023225"/>
    </source>
</evidence>
<organism evidence="13 14">
    <name type="scientific">Eisenbergiella tayi</name>
    <dbReference type="NCBI Taxonomy" id="1432052"/>
    <lineage>
        <taxon>Bacteria</taxon>
        <taxon>Bacillati</taxon>
        <taxon>Bacillota</taxon>
        <taxon>Clostridia</taxon>
        <taxon>Lachnospirales</taxon>
        <taxon>Lachnospiraceae</taxon>
        <taxon>Eisenbergiella</taxon>
    </lineage>
</organism>
<evidence type="ECO:0000256" key="7">
    <source>
        <dbReference type="ARBA" id="ARBA00022795"/>
    </source>
</evidence>
<keyword evidence="4 12" id="KW-0813">Transport</keyword>
<dbReference type="FunFam" id="3.40.1690.10:FF:000001">
    <property type="entry name" value="Flagellar biosynthetic protein FlhB"/>
    <property type="match status" value="1"/>
</dbReference>
<keyword evidence="5 12" id="KW-1003">Cell membrane</keyword>
<dbReference type="InterPro" id="IPR029025">
    <property type="entry name" value="T3SS_substrate_exporter_C"/>
</dbReference>
<evidence type="ECO:0000256" key="2">
    <source>
        <dbReference type="ARBA" id="ARBA00010690"/>
    </source>
</evidence>
<dbReference type="AlphaFoldDB" id="A0A1E3AI73"/>
<dbReference type="SUPFAM" id="SSF160544">
    <property type="entry name" value="EscU C-terminal domain-like"/>
    <property type="match status" value="1"/>
</dbReference>
<dbReference type="InterPro" id="IPR006136">
    <property type="entry name" value="FlhB"/>
</dbReference>
<keyword evidence="9 12" id="KW-1133">Transmembrane helix</keyword>
<keyword evidence="8 12" id="KW-0653">Protein transport</keyword>
<dbReference type="EMBL" id="MCGI01000006">
    <property type="protein sequence ID" value="ODM08309.1"/>
    <property type="molecule type" value="Genomic_DNA"/>
</dbReference>
<gene>
    <name evidence="13" type="primary">flhB_3</name>
    <name evidence="12" type="synonym">flhB</name>
    <name evidence="13" type="ORF">BEH84_05634</name>
</gene>
<protein>
    <recommendedName>
        <fullName evidence="3 12">Flagellar biosynthetic protein FlhB</fullName>
    </recommendedName>
</protein>
<evidence type="ECO:0000313" key="13">
    <source>
        <dbReference type="EMBL" id="ODM08309.1"/>
    </source>
</evidence>
<dbReference type="Pfam" id="PF01312">
    <property type="entry name" value="Bac_export_2"/>
    <property type="match status" value="1"/>
</dbReference>
<evidence type="ECO:0000256" key="5">
    <source>
        <dbReference type="ARBA" id="ARBA00022475"/>
    </source>
</evidence>
<evidence type="ECO:0000256" key="9">
    <source>
        <dbReference type="ARBA" id="ARBA00022989"/>
    </source>
</evidence>